<evidence type="ECO:0000256" key="5">
    <source>
        <dbReference type="ARBA" id="ARBA00022490"/>
    </source>
</evidence>
<feature type="coiled-coil region" evidence="11">
    <location>
        <begin position="538"/>
        <end position="738"/>
    </location>
</feature>
<keyword evidence="10 11" id="KW-0175">Coiled coil</keyword>
<dbReference type="AlphaFoldDB" id="A0A5N5SJD0"/>
<evidence type="ECO:0000313" key="15">
    <source>
        <dbReference type="EMBL" id="KAB7494077.1"/>
    </source>
</evidence>
<dbReference type="OrthoDB" id="79940at2759"/>
<evidence type="ECO:0000259" key="13">
    <source>
        <dbReference type="Pfam" id="PF03528"/>
    </source>
</evidence>
<evidence type="ECO:0000256" key="7">
    <source>
        <dbReference type="ARBA" id="ARBA00022583"/>
    </source>
</evidence>
<feature type="coiled-coil region" evidence="11">
    <location>
        <begin position="5"/>
        <end position="39"/>
    </location>
</feature>
<keyword evidence="6" id="KW-0597">Phosphoprotein</keyword>
<dbReference type="PRINTS" id="PR01432">
    <property type="entry name" value="RABAPTIN"/>
</dbReference>
<feature type="domain" description="Rabaptin GTPase-Rab5 binding" evidence="14">
    <location>
        <begin position="450"/>
        <end position="760"/>
    </location>
</feature>
<evidence type="ECO:0000256" key="9">
    <source>
        <dbReference type="ARBA" id="ARBA00022927"/>
    </source>
</evidence>
<evidence type="ECO:0000256" key="12">
    <source>
        <dbReference type="SAM" id="MobiDB-lite"/>
    </source>
</evidence>
<evidence type="ECO:0000256" key="10">
    <source>
        <dbReference type="ARBA" id="ARBA00023054"/>
    </source>
</evidence>
<dbReference type="GO" id="GO:0005096">
    <property type="term" value="F:GTPase activator activity"/>
    <property type="evidence" value="ECO:0007669"/>
    <property type="project" value="InterPro"/>
</dbReference>
<dbReference type="PANTHER" id="PTHR31179:SF7">
    <property type="entry name" value="FYVE-TYPE DOMAIN-CONTAINING PROTEIN"/>
    <property type="match status" value="1"/>
</dbReference>
<reference evidence="15 16" key="1">
    <citation type="journal article" date="2019" name="PLoS Biol.">
        <title>Sex chromosomes control vertical transmission of feminizing Wolbachia symbionts in an isopod.</title>
        <authorList>
            <person name="Becking T."/>
            <person name="Chebbi M.A."/>
            <person name="Giraud I."/>
            <person name="Moumen B."/>
            <person name="Laverre T."/>
            <person name="Caubet Y."/>
            <person name="Peccoud J."/>
            <person name="Gilbert C."/>
            <person name="Cordaux R."/>
        </authorList>
    </citation>
    <scope>NUCLEOTIDE SEQUENCE [LARGE SCALE GENOMIC DNA]</scope>
    <source>
        <strain evidence="15">ANa2</strain>
        <tissue evidence="15">Whole body excluding digestive tract and cuticle</tissue>
    </source>
</reference>
<dbReference type="PANTHER" id="PTHR31179">
    <property type="entry name" value="RAB GTPASE-BINDING EFFECTOR PROTEIN"/>
    <property type="match status" value="1"/>
</dbReference>
<evidence type="ECO:0000256" key="4">
    <source>
        <dbReference type="ARBA" id="ARBA00022448"/>
    </source>
</evidence>
<dbReference type="Gene3D" id="1.20.5.730">
    <property type="entry name" value="Single helix bin"/>
    <property type="match status" value="1"/>
</dbReference>
<keyword evidence="9" id="KW-0653">Protein transport</keyword>
<dbReference type="GO" id="GO:0008083">
    <property type="term" value="F:growth factor activity"/>
    <property type="evidence" value="ECO:0007669"/>
    <property type="project" value="InterPro"/>
</dbReference>
<feature type="domain" description="Rabaptin coiled-coil" evidence="13">
    <location>
        <begin position="181"/>
        <end position="318"/>
    </location>
</feature>
<evidence type="ECO:0000256" key="3">
    <source>
        <dbReference type="ARBA" id="ARBA00006603"/>
    </source>
</evidence>
<accession>A0A5N5SJD0</accession>
<evidence type="ECO:0000256" key="6">
    <source>
        <dbReference type="ARBA" id="ARBA00022553"/>
    </source>
</evidence>
<feature type="coiled-coil region" evidence="11">
    <location>
        <begin position="453"/>
        <end position="487"/>
    </location>
</feature>
<dbReference type="InterPro" id="IPR015390">
    <property type="entry name" value="Rabaptin_Rab5-bd_dom"/>
</dbReference>
<feature type="domain" description="Rabaptin coiled-coil" evidence="13">
    <location>
        <begin position="116"/>
        <end position="162"/>
    </location>
</feature>
<sequence>MREELTSAENEIQYLKSIIKKLEKEKHHYRSLYEKLIEDSDLKKEGFLSQNVISAVTKSISKRVPSLSPAHSPNYNTGSLEEAASHPLFGNIGSSGGGSLTPVGGSTTPVAEHPISLEDSMRKAQEDAAVLRSLVVPLEEEIRALKDKIREQDTQLRMHESQQQMDIKTAEVLAPLFQGKSADELVQELDEKLKGMKMTLEVEKASRADLELYTAILNTQKTALTDTIDRLREQLAELRQSYDEERKEHMELKNTWQRANDEFLEAQRIHLADTRCIQSLLTSEQLRKLYDLQRIDSKDEEPLANLSEDKEPKEEEGSPLLNFKPRTEVYLTNSQEDLEKQSSDETESTLLDSSEGLDSNDENAPKDASTLLSKYSPEKMPQLTDDQKHALSAISSEKLGECSSLTSSDSTGGLNAANLVNASQRVVSEVEWCRLQEEIKKSRLRMTATCPLCLGFESQLRKVQNDLKELEREHSNLEMANTRQREDLDREAQYRKQTEAEWKQKAEEYDKREKELQVIVDKLSSKHTQIVSWSKKTVHITEEKLKRLTENREAVHTELTRLQRENDNLVGKHSQHSQELQNEIINLPDTMEGMQLLLLRYREDVIAAKVAKEQLEETSNSKILFLKDQILKEQHEKSSIEDILNSEIDQLKSRIVTLERKESRLEEEIRQRTDAETKLNEIEQKALDSSVKSQQMISSLKQKVDEQTQSKSRTESEIQELRSRVASLQHDLEMSEAVQRDFVRLSQSLQVQLEKIRQSEKEVRWQHEDDIEECNNCKQRFTAVGRRKPLSDLDVLITFHYSFAIYNF</sequence>
<evidence type="ECO:0000256" key="8">
    <source>
        <dbReference type="ARBA" id="ARBA00022753"/>
    </source>
</evidence>
<feature type="coiled-coil region" evidence="11">
    <location>
        <begin position="221"/>
        <end position="262"/>
    </location>
</feature>
<keyword evidence="16" id="KW-1185">Reference proteome</keyword>
<feature type="region of interest" description="Disordered" evidence="12">
    <location>
        <begin position="300"/>
        <end position="368"/>
    </location>
</feature>
<dbReference type="GO" id="GO:0006897">
    <property type="term" value="P:endocytosis"/>
    <property type="evidence" value="ECO:0007669"/>
    <property type="project" value="UniProtKB-KW"/>
</dbReference>
<keyword evidence="5" id="KW-0963">Cytoplasm</keyword>
<evidence type="ECO:0000256" key="11">
    <source>
        <dbReference type="SAM" id="Coils"/>
    </source>
</evidence>
<keyword evidence="7" id="KW-0254">Endocytosis</keyword>
<protein>
    <submittedName>
        <fullName evidence="15">Rab GTPase-binding effector protein 1</fullName>
    </submittedName>
</protein>
<dbReference type="SUPFAM" id="SSF103652">
    <property type="entry name" value="G protein-binding domain"/>
    <property type="match status" value="1"/>
</dbReference>
<dbReference type="Pfam" id="PF03528">
    <property type="entry name" value="Rabaptin"/>
    <property type="match status" value="2"/>
</dbReference>
<dbReference type="Pfam" id="PF09311">
    <property type="entry name" value="Rab5-bind"/>
    <property type="match status" value="1"/>
</dbReference>
<dbReference type="Proteomes" id="UP000326759">
    <property type="component" value="Unassembled WGS sequence"/>
</dbReference>
<name>A0A5N5SJD0_9CRUS</name>
<dbReference type="FunFam" id="1.20.5.730:FF:000005">
    <property type="entry name" value="RABaptiN (Rab effector)"/>
    <property type="match status" value="1"/>
</dbReference>
<evidence type="ECO:0000256" key="2">
    <source>
        <dbReference type="ARBA" id="ARBA00004496"/>
    </source>
</evidence>
<evidence type="ECO:0000259" key="14">
    <source>
        <dbReference type="Pfam" id="PF09311"/>
    </source>
</evidence>
<dbReference type="InterPro" id="IPR003914">
    <property type="entry name" value="Rabaptin"/>
</dbReference>
<dbReference type="EMBL" id="SEYY01024499">
    <property type="protein sequence ID" value="KAB7494077.1"/>
    <property type="molecule type" value="Genomic_DNA"/>
</dbReference>
<gene>
    <name evidence="15" type="primary">Rabep1</name>
    <name evidence="15" type="ORF">Anas_11537</name>
</gene>
<comment type="similarity">
    <text evidence="3">Belongs to the rabaptin family.</text>
</comment>
<organism evidence="15 16">
    <name type="scientific">Armadillidium nasatum</name>
    <dbReference type="NCBI Taxonomy" id="96803"/>
    <lineage>
        <taxon>Eukaryota</taxon>
        <taxon>Metazoa</taxon>
        <taxon>Ecdysozoa</taxon>
        <taxon>Arthropoda</taxon>
        <taxon>Crustacea</taxon>
        <taxon>Multicrustacea</taxon>
        <taxon>Malacostraca</taxon>
        <taxon>Eumalacostraca</taxon>
        <taxon>Peracarida</taxon>
        <taxon>Isopoda</taxon>
        <taxon>Oniscidea</taxon>
        <taxon>Crinocheta</taxon>
        <taxon>Armadillidiidae</taxon>
        <taxon>Armadillidium</taxon>
    </lineage>
</organism>
<feature type="compositionally biased region" description="Basic and acidic residues" evidence="12">
    <location>
        <begin position="300"/>
        <end position="316"/>
    </location>
</feature>
<proteinExistence type="inferred from homology"/>
<evidence type="ECO:0000256" key="1">
    <source>
        <dbReference type="ARBA" id="ARBA00004412"/>
    </source>
</evidence>
<keyword evidence="8" id="KW-0967">Endosome</keyword>
<dbReference type="GO" id="GO:0005769">
    <property type="term" value="C:early endosome"/>
    <property type="evidence" value="ECO:0007669"/>
    <property type="project" value="UniProtKB-SubCell"/>
</dbReference>
<keyword evidence="4" id="KW-0813">Transport</keyword>
<dbReference type="InterPro" id="IPR018514">
    <property type="entry name" value="Rabaptin_CC"/>
</dbReference>
<comment type="subcellular location">
    <subcellularLocation>
        <location evidence="2">Cytoplasm</location>
    </subcellularLocation>
    <subcellularLocation>
        <location evidence="1">Early endosome</location>
    </subcellularLocation>
</comment>
<comment type="caution">
    <text evidence="15">The sequence shown here is derived from an EMBL/GenBank/DDBJ whole genome shotgun (WGS) entry which is preliminary data.</text>
</comment>
<evidence type="ECO:0000313" key="16">
    <source>
        <dbReference type="Proteomes" id="UP000326759"/>
    </source>
</evidence>
<dbReference type="GO" id="GO:0015031">
    <property type="term" value="P:protein transport"/>
    <property type="evidence" value="ECO:0007669"/>
    <property type="project" value="UniProtKB-KW"/>
</dbReference>